<evidence type="ECO:0000256" key="8">
    <source>
        <dbReference type="ARBA" id="ARBA00022729"/>
    </source>
</evidence>
<reference evidence="16 17" key="1">
    <citation type="submission" date="2016-01" db="EMBL/GenBank/DDBJ databases">
        <title>Genome sequence of the yeast Holleya sinecauda.</title>
        <authorList>
            <person name="Dietrich F.S."/>
        </authorList>
    </citation>
    <scope>NUCLEOTIDE SEQUENCE [LARGE SCALE GENOMIC DNA]</scope>
    <source>
        <strain evidence="16 17">ATCC 58844</strain>
    </source>
</reference>
<dbReference type="InterPro" id="IPR001563">
    <property type="entry name" value="Peptidase_S10"/>
</dbReference>
<dbReference type="GeneID" id="28725522"/>
<dbReference type="PANTHER" id="PTHR11802:SF190">
    <property type="entry name" value="PHEROMONE-PROCESSING CARBOXYPEPTIDASE KEX1"/>
    <property type="match status" value="1"/>
</dbReference>
<dbReference type="RefSeq" id="XP_017989176.1">
    <property type="nucleotide sequence ID" value="XM_018133661.1"/>
</dbReference>
<dbReference type="PRINTS" id="PR00724">
    <property type="entry name" value="CRBOXYPTASEC"/>
</dbReference>
<comment type="similarity">
    <text evidence="3 14">Belongs to the peptidase S10 family.</text>
</comment>
<evidence type="ECO:0000256" key="1">
    <source>
        <dbReference type="ARBA" id="ARBA00001003"/>
    </source>
</evidence>
<keyword evidence="10 15" id="KW-1133">Transmembrane helix</keyword>
<keyword evidence="11" id="KW-0333">Golgi apparatus</keyword>
<dbReference type="STRING" id="45286.A0A0X8HVD3"/>
<comment type="catalytic activity">
    <reaction evidence="1">
        <text>Preferential release of a C-terminal arginine or lysine residue.</text>
        <dbReference type="EC" id="3.4.16.6"/>
    </reaction>
</comment>
<sequence>MVYRSAIWCLLAFTLSALALPNKDEFKVASELLPGISSIDRDLVPEMYAGQLALSEVADINRRLFFWRFSEKVPAQGSSDTLILWLNGGPGCSSMDGALLELGPFRVNDDGHLYPNPGSWHTKGDILFVDQPAGAGFSELGNGWYLDNLNSVTTEMITFLTNYYTVFPEDRKKKLIIAGESYAGQYIPYLADGILSSKKLDEDGNAFFPLESIMIGNGWIDPQHQSLSYLPFLEEKGIITSRTPRYRSLLEMQEACRNSVLTPEQPFLTDECNNIFGAIIQATRDVRQAENRQCINIYDYTLREPYPSCGANWPPGVHNIPKFFQLPGVKDALHITVNPERLWEECNVDVFDHLTNPKVSPAVELLPKLLNCGLEILLFNGENDVICNNLGVEALIANLTWQGETGFSRNADYYDWVTEDATTHIRDPAGFVRRERGLTFVSVYNASHMVPINIGPVGTGIFDISRNHVSFDRTADNLPAIITVANGRHPVVTTLVKRTLAAVAETLGSKYAGFVKAEEAPIAGNTKGGSLFKFVAIGLILVTAAWAAVSYSLRQHLKMKKNIFLILGKQIMVRNVGSTYNDLEGGVEVRVDSNKF</sequence>
<dbReference type="PROSITE" id="PS00131">
    <property type="entry name" value="CARBOXYPEPT_SER_SER"/>
    <property type="match status" value="1"/>
</dbReference>
<dbReference type="InterPro" id="IPR018202">
    <property type="entry name" value="Ser_caboxypep_ser_AS"/>
</dbReference>
<evidence type="ECO:0000256" key="3">
    <source>
        <dbReference type="ARBA" id="ARBA00009431"/>
    </source>
</evidence>
<protein>
    <recommendedName>
        <fullName evidence="14">Carboxypeptidase</fullName>
        <ecNumber evidence="14">3.4.16.-</ecNumber>
    </recommendedName>
</protein>
<evidence type="ECO:0000256" key="6">
    <source>
        <dbReference type="ARBA" id="ARBA00022692"/>
    </source>
</evidence>
<name>A0A0X8HVD3_9SACH</name>
<feature type="chain" id="PRO_5006988318" description="Carboxypeptidase" evidence="14">
    <location>
        <begin position="20"/>
        <end position="596"/>
    </location>
</feature>
<keyword evidence="13" id="KW-0325">Glycoprotein</keyword>
<evidence type="ECO:0000256" key="5">
    <source>
        <dbReference type="ARBA" id="ARBA00022670"/>
    </source>
</evidence>
<dbReference type="EMBL" id="CP014247">
    <property type="protein sequence ID" value="AMD22180.1"/>
    <property type="molecule type" value="Genomic_DNA"/>
</dbReference>
<feature type="transmembrane region" description="Helical" evidence="15">
    <location>
        <begin position="531"/>
        <end position="553"/>
    </location>
</feature>
<keyword evidence="17" id="KW-1185">Reference proteome</keyword>
<accession>A0A0X8HVD3</accession>
<dbReference type="EC" id="3.4.16.-" evidence="14"/>
<gene>
    <name evidence="16" type="ORF">AW171_hschr74203</name>
</gene>
<dbReference type="GO" id="GO:0004185">
    <property type="term" value="F:serine-type carboxypeptidase activity"/>
    <property type="evidence" value="ECO:0007669"/>
    <property type="project" value="UniProtKB-UniRule"/>
</dbReference>
<organism evidence="16 17">
    <name type="scientific">Eremothecium sinecaudum</name>
    <dbReference type="NCBI Taxonomy" id="45286"/>
    <lineage>
        <taxon>Eukaryota</taxon>
        <taxon>Fungi</taxon>
        <taxon>Dikarya</taxon>
        <taxon>Ascomycota</taxon>
        <taxon>Saccharomycotina</taxon>
        <taxon>Saccharomycetes</taxon>
        <taxon>Saccharomycetales</taxon>
        <taxon>Saccharomycetaceae</taxon>
        <taxon>Eremothecium</taxon>
    </lineage>
</organism>
<dbReference type="AlphaFoldDB" id="A0A0X8HVD3"/>
<evidence type="ECO:0000256" key="4">
    <source>
        <dbReference type="ARBA" id="ARBA00022645"/>
    </source>
</evidence>
<keyword evidence="6 15" id="KW-0812">Transmembrane</keyword>
<dbReference type="OrthoDB" id="443318at2759"/>
<keyword evidence="5 14" id="KW-0645">Protease</keyword>
<evidence type="ECO:0000313" key="16">
    <source>
        <dbReference type="EMBL" id="AMD22180.1"/>
    </source>
</evidence>
<comment type="subcellular location">
    <subcellularLocation>
        <location evidence="2">Golgi apparatus</location>
        <location evidence="2">trans-Golgi network membrane</location>
        <topology evidence="2">Single-pass type I membrane protein</topology>
    </subcellularLocation>
</comment>
<evidence type="ECO:0000313" key="17">
    <source>
        <dbReference type="Proteomes" id="UP000243052"/>
    </source>
</evidence>
<dbReference type="InterPro" id="IPR029058">
    <property type="entry name" value="AB_hydrolase_fold"/>
</dbReference>
<evidence type="ECO:0000256" key="12">
    <source>
        <dbReference type="ARBA" id="ARBA00023136"/>
    </source>
</evidence>
<evidence type="ECO:0000256" key="13">
    <source>
        <dbReference type="ARBA" id="ARBA00023180"/>
    </source>
</evidence>
<keyword evidence="7" id="KW-0053">Apoptosis</keyword>
<dbReference type="Gene3D" id="3.40.50.1820">
    <property type="entry name" value="alpha/beta hydrolase"/>
    <property type="match status" value="1"/>
</dbReference>
<dbReference type="GO" id="GO:0005802">
    <property type="term" value="C:trans-Golgi network"/>
    <property type="evidence" value="ECO:0007669"/>
    <property type="project" value="TreeGrafter"/>
</dbReference>
<dbReference type="PANTHER" id="PTHR11802">
    <property type="entry name" value="SERINE PROTEASE FAMILY S10 SERINE CARBOXYPEPTIDASE"/>
    <property type="match status" value="1"/>
</dbReference>
<evidence type="ECO:0000256" key="10">
    <source>
        <dbReference type="ARBA" id="ARBA00022989"/>
    </source>
</evidence>
<evidence type="ECO:0000256" key="9">
    <source>
        <dbReference type="ARBA" id="ARBA00022801"/>
    </source>
</evidence>
<dbReference type="SUPFAM" id="SSF53474">
    <property type="entry name" value="alpha/beta-Hydrolases"/>
    <property type="match status" value="1"/>
</dbReference>
<evidence type="ECO:0000256" key="15">
    <source>
        <dbReference type="SAM" id="Phobius"/>
    </source>
</evidence>
<keyword evidence="12 15" id="KW-0472">Membrane</keyword>
<proteinExistence type="inferred from homology"/>
<feature type="signal peptide" evidence="14">
    <location>
        <begin position="1"/>
        <end position="19"/>
    </location>
</feature>
<dbReference type="GO" id="GO:0006915">
    <property type="term" value="P:apoptotic process"/>
    <property type="evidence" value="ECO:0007669"/>
    <property type="project" value="UniProtKB-KW"/>
</dbReference>
<keyword evidence="9 14" id="KW-0378">Hydrolase</keyword>
<evidence type="ECO:0000256" key="2">
    <source>
        <dbReference type="ARBA" id="ARBA00004393"/>
    </source>
</evidence>
<dbReference type="GO" id="GO:0006508">
    <property type="term" value="P:proteolysis"/>
    <property type="evidence" value="ECO:0007669"/>
    <property type="project" value="UniProtKB-KW"/>
</dbReference>
<keyword evidence="4 14" id="KW-0121">Carboxypeptidase</keyword>
<keyword evidence="8 14" id="KW-0732">Signal</keyword>
<dbReference type="Proteomes" id="UP000243052">
    <property type="component" value="Chromosome vii"/>
</dbReference>
<evidence type="ECO:0000256" key="11">
    <source>
        <dbReference type="ARBA" id="ARBA00023034"/>
    </source>
</evidence>
<evidence type="ECO:0000256" key="7">
    <source>
        <dbReference type="ARBA" id="ARBA00022703"/>
    </source>
</evidence>
<evidence type="ECO:0000256" key="14">
    <source>
        <dbReference type="RuleBase" id="RU361156"/>
    </source>
</evidence>
<dbReference type="Pfam" id="PF00450">
    <property type="entry name" value="Peptidase_S10"/>
    <property type="match status" value="1"/>
</dbReference>